<dbReference type="PANTHER" id="PTHR12975:SF6">
    <property type="entry name" value="TRAFFICKING PROTEIN PARTICLE COMPLEX SUBUNIT 8"/>
    <property type="match status" value="1"/>
</dbReference>
<proteinExistence type="predicted"/>
<feature type="domain" description="TPPC8 C-terminal Ig-like" evidence="2">
    <location>
        <begin position="153"/>
        <end position="263"/>
    </location>
</feature>
<dbReference type="InterPro" id="IPR057651">
    <property type="entry name" value="Ig_TPPC8_C"/>
</dbReference>
<dbReference type="EMBL" id="KZ992585">
    <property type="protein sequence ID" value="RKP08623.1"/>
    <property type="molecule type" value="Genomic_DNA"/>
</dbReference>
<dbReference type="STRING" id="78915.A0A4P9XRB7"/>
<feature type="region of interest" description="Disordered" evidence="1">
    <location>
        <begin position="90"/>
        <end position="113"/>
    </location>
</feature>
<dbReference type="GO" id="GO:1990072">
    <property type="term" value="C:TRAPPIII protein complex"/>
    <property type="evidence" value="ECO:0007669"/>
    <property type="project" value="TreeGrafter"/>
</dbReference>
<protein>
    <recommendedName>
        <fullName evidence="2">TPPC8 C-terminal Ig-like domain-containing protein</fullName>
    </recommendedName>
</protein>
<accession>A0A4P9XRB7</accession>
<dbReference type="PANTHER" id="PTHR12975">
    <property type="entry name" value="TRANSPORT PROTEIN TRAPP"/>
    <property type="match status" value="1"/>
</dbReference>
<dbReference type="Proteomes" id="UP000271241">
    <property type="component" value="Unassembled WGS sequence"/>
</dbReference>
<evidence type="ECO:0000256" key="1">
    <source>
        <dbReference type="SAM" id="MobiDB-lite"/>
    </source>
</evidence>
<dbReference type="InterPro" id="IPR024420">
    <property type="entry name" value="TRAPP_III_complex_Trs85"/>
</dbReference>
<gene>
    <name evidence="3" type="ORF">THASP1DRAFT_29589</name>
</gene>
<name>A0A4P9XRB7_9FUNG</name>
<feature type="compositionally biased region" description="Low complexity" evidence="1">
    <location>
        <begin position="103"/>
        <end position="113"/>
    </location>
</feature>
<organism evidence="3 4">
    <name type="scientific">Thamnocephalis sphaerospora</name>
    <dbReference type="NCBI Taxonomy" id="78915"/>
    <lineage>
        <taxon>Eukaryota</taxon>
        <taxon>Fungi</taxon>
        <taxon>Fungi incertae sedis</taxon>
        <taxon>Zoopagomycota</taxon>
        <taxon>Zoopagomycotina</taxon>
        <taxon>Zoopagomycetes</taxon>
        <taxon>Zoopagales</taxon>
        <taxon>Sigmoideomycetaceae</taxon>
        <taxon>Thamnocephalis</taxon>
    </lineage>
</organism>
<dbReference type="AlphaFoldDB" id="A0A4P9XRB7"/>
<reference evidence="4" key="1">
    <citation type="journal article" date="2018" name="Nat. Microbiol.">
        <title>Leveraging single-cell genomics to expand the fungal tree of life.</title>
        <authorList>
            <person name="Ahrendt S.R."/>
            <person name="Quandt C.A."/>
            <person name="Ciobanu D."/>
            <person name="Clum A."/>
            <person name="Salamov A."/>
            <person name="Andreopoulos B."/>
            <person name="Cheng J.F."/>
            <person name="Woyke T."/>
            <person name="Pelin A."/>
            <person name="Henrissat B."/>
            <person name="Reynolds N.K."/>
            <person name="Benny G.L."/>
            <person name="Smith M.E."/>
            <person name="James T.Y."/>
            <person name="Grigoriev I.V."/>
        </authorList>
    </citation>
    <scope>NUCLEOTIDE SEQUENCE [LARGE SCALE GENOMIC DNA]</scope>
    <source>
        <strain evidence="4">RSA 1356</strain>
    </source>
</reference>
<evidence type="ECO:0000313" key="3">
    <source>
        <dbReference type="EMBL" id="RKP08623.1"/>
    </source>
</evidence>
<sequence length="303" mass="33260">MRPPVLDVATSRIAFEDRGTRFAVEPVAPFFSSSRRQWRRTSLSATYGAVFDRFPNVFTLFASHEIDLAVFWRTPQQDHQGHHHVLGVSLSGSSGRDSEAGMSTSTGSLSRRSSVISKRRSMSMLSVRTSATTKRHSVMSVASRMALVVEDPIKMLVQSPSEVEHDFKADGICLVDMAIAIKNCAVGTVEYTLDLDEADEAFAQRPEVGAPITKSDASASRFDWIGITHLTGTLRSNEERTVYVQACFSQSGVYNLNRWRMSVVVLTPVPSLSQDGPAIVTDRATFSETPAMPHFVTIANKAA</sequence>
<dbReference type="OrthoDB" id="2431116at2759"/>
<evidence type="ECO:0000259" key="2">
    <source>
        <dbReference type="Pfam" id="PF24542"/>
    </source>
</evidence>
<dbReference type="Pfam" id="PF24542">
    <property type="entry name" value="Ig_TPPC8_C"/>
    <property type="match status" value="1"/>
</dbReference>
<keyword evidence="4" id="KW-1185">Reference proteome</keyword>
<evidence type="ECO:0000313" key="4">
    <source>
        <dbReference type="Proteomes" id="UP000271241"/>
    </source>
</evidence>